<dbReference type="PANTHER" id="PTHR32089">
    <property type="entry name" value="METHYL-ACCEPTING CHEMOTAXIS PROTEIN MCPB"/>
    <property type="match status" value="1"/>
</dbReference>
<evidence type="ECO:0000256" key="5">
    <source>
        <dbReference type="SAM" id="MobiDB-lite"/>
    </source>
</evidence>
<dbReference type="PANTHER" id="PTHR32089:SF112">
    <property type="entry name" value="LYSOZYME-LIKE PROTEIN-RELATED"/>
    <property type="match status" value="1"/>
</dbReference>
<dbReference type="SMART" id="SM00283">
    <property type="entry name" value="MA"/>
    <property type="match status" value="1"/>
</dbReference>
<feature type="signal peptide" evidence="6">
    <location>
        <begin position="1"/>
        <end position="20"/>
    </location>
</feature>
<protein>
    <recommendedName>
        <fullName evidence="7">Methyl-accepting transducer domain-containing protein</fullName>
    </recommendedName>
</protein>
<evidence type="ECO:0000313" key="9">
    <source>
        <dbReference type="Proteomes" id="UP000092634"/>
    </source>
</evidence>
<accession>A0A1E8PKZ6</accession>
<dbReference type="InterPro" id="IPR004089">
    <property type="entry name" value="MCPsignal_dom"/>
</dbReference>
<dbReference type="AlphaFoldDB" id="A0A1E8PKZ6"/>
<sequence>MLACTAVAIACAALPTWHHAGPLQLLTLIGVTLASLGSVWCVWCVGRVAPIAASTEARCVDSDGGAQQLSRLLAGILPVWQTQTGMARSQNDTAGLQVVDNFTSMIREFDNAGFGGVGGQESAANEDTTINLLTLCERELTPVVAMLEQLVRSKDELLQRVNDLAKETAELKAMASEVSLIAAHTNMLAINAAIEAAHAGASGRGFAVVAAEVRKLSNMSAETGKNIARRVQHIGQSMTTTLDSANIAAASDRKTMSVTAEVIGDVLQHVRSLGSSMMQMRTHGNIIRNDVEQMMVALQSQDRVSQILEVLGSDMTRLRELLSDPSSELPSNDDWMSGADSSFKRRHGILSKPPAITPGQPAASGEVDFF</sequence>
<feature type="coiled-coil region" evidence="4">
    <location>
        <begin position="147"/>
        <end position="174"/>
    </location>
</feature>
<evidence type="ECO:0000256" key="3">
    <source>
        <dbReference type="PROSITE-ProRule" id="PRU00284"/>
    </source>
</evidence>
<comment type="similarity">
    <text evidence="2">Belongs to the methyl-accepting chemotaxis (MCP) protein family.</text>
</comment>
<evidence type="ECO:0000256" key="1">
    <source>
        <dbReference type="ARBA" id="ARBA00023224"/>
    </source>
</evidence>
<proteinExistence type="inferred from homology"/>
<keyword evidence="6" id="KW-0732">Signal</keyword>
<comment type="caution">
    <text evidence="8">The sequence shown here is derived from an EMBL/GenBank/DDBJ whole genome shotgun (WGS) entry which is preliminary data.</text>
</comment>
<dbReference type="GO" id="GO:0007165">
    <property type="term" value="P:signal transduction"/>
    <property type="evidence" value="ECO:0007669"/>
    <property type="project" value="UniProtKB-KW"/>
</dbReference>
<name>A0A1E8PKZ6_9BURK</name>
<dbReference type="Proteomes" id="UP000092634">
    <property type="component" value="Unassembled WGS sequence"/>
</dbReference>
<keyword evidence="1 3" id="KW-0807">Transducer</keyword>
<dbReference type="Gene3D" id="1.10.287.950">
    <property type="entry name" value="Methyl-accepting chemotaxis protein"/>
    <property type="match status" value="1"/>
</dbReference>
<evidence type="ECO:0000259" key="7">
    <source>
        <dbReference type="PROSITE" id="PS50111"/>
    </source>
</evidence>
<dbReference type="EMBL" id="MAQB02000009">
    <property type="protein sequence ID" value="OFJ47032.1"/>
    <property type="molecule type" value="Genomic_DNA"/>
</dbReference>
<gene>
    <name evidence="8" type="ORF">BA896_018450</name>
</gene>
<dbReference type="GO" id="GO:0016020">
    <property type="term" value="C:membrane"/>
    <property type="evidence" value="ECO:0007669"/>
    <property type="project" value="InterPro"/>
</dbReference>
<dbReference type="PROSITE" id="PS50111">
    <property type="entry name" value="CHEMOTAXIS_TRANSDUC_2"/>
    <property type="match status" value="1"/>
</dbReference>
<evidence type="ECO:0000256" key="4">
    <source>
        <dbReference type="SAM" id="Coils"/>
    </source>
</evidence>
<evidence type="ECO:0000313" key="8">
    <source>
        <dbReference type="EMBL" id="OFJ47032.1"/>
    </source>
</evidence>
<feature type="region of interest" description="Disordered" evidence="5">
    <location>
        <begin position="349"/>
        <end position="370"/>
    </location>
</feature>
<dbReference type="Pfam" id="PF00015">
    <property type="entry name" value="MCPsignal"/>
    <property type="match status" value="1"/>
</dbReference>
<feature type="domain" description="Methyl-accepting transducer" evidence="7">
    <location>
        <begin position="143"/>
        <end position="234"/>
    </location>
</feature>
<dbReference type="SUPFAM" id="SSF58104">
    <property type="entry name" value="Methyl-accepting chemotaxis protein (MCP) signaling domain"/>
    <property type="match status" value="1"/>
</dbReference>
<organism evidence="8 9">
    <name type="scientific">Janthinobacterium lividum</name>
    <dbReference type="NCBI Taxonomy" id="29581"/>
    <lineage>
        <taxon>Bacteria</taxon>
        <taxon>Pseudomonadati</taxon>
        <taxon>Pseudomonadota</taxon>
        <taxon>Betaproteobacteria</taxon>
        <taxon>Burkholderiales</taxon>
        <taxon>Oxalobacteraceae</taxon>
        <taxon>Janthinobacterium</taxon>
    </lineage>
</organism>
<evidence type="ECO:0000256" key="2">
    <source>
        <dbReference type="ARBA" id="ARBA00029447"/>
    </source>
</evidence>
<evidence type="ECO:0000256" key="6">
    <source>
        <dbReference type="SAM" id="SignalP"/>
    </source>
</evidence>
<dbReference type="GO" id="GO:0006935">
    <property type="term" value="P:chemotaxis"/>
    <property type="evidence" value="ECO:0007669"/>
    <property type="project" value="InterPro"/>
</dbReference>
<keyword evidence="4" id="KW-0175">Coiled coil</keyword>
<feature type="chain" id="PRO_5009214606" description="Methyl-accepting transducer domain-containing protein" evidence="6">
    <location>
        <begin position="21"/>
        <end position="370"/>
    </location>
</feature>
<dbReference type="GO" id="GO:0004888">
    <property type="term" value="F:transmembrane signaling receptor activity"/>
    <property type="evidence" value="ECO:0007669"/>
    <property type="project" value="InterPro"/>
</dbReference>
<reference evidence="8 9" key="1">
    <citation type="submission" date="2016-10" db="EMBL/GenBank/DDBJ databases">
        <title>Updated version of Genome Assembly of Janthinobacterium lividum ERGS5:01.</title>
        <authorList>
            <person name="Kumar R."/>
            <person name="Acharya V."/>
            <person name="Singh D."/>
        </authorList>
    </citation>
    <scope>NUCLEOTIDE SEQUENCE [LARGE SCALE GENOMIC DNA]</scope>
    <source>
        <strain evidence="8 9">ERGS5:01</strain>
    </source>
</reference>
<dbReference type="PRINTS" id="PR00260">
    <property type="entry name" value="CHEMTRNSDUCR"/>
</dbReference>
<dbReference type="InterPro" id="IPR004090">
    <property type="entry name" value="Chemotax_Me-accpt_rcpt"/>
</dbReference>